<evidence type="ECO:0000313" key="2">
    <source>
        <dbReference type="EMBL" id="MFC6888456.1"/>
    </source>
</evidence>
<evidence type="ECO:0000313" key="3">
    <source>
        <dbReference type="Proteomes" id="UP001596333"/>
    </source>
</evidence>
<protein>
    <submittedName>
        <fullName evidence="2">DUF6884 domain-containing protein</fullName>
    </submittedName>
</protein>
<sequence length="65" mass="7169">MLSAKHHLLDPDGNPIESYDETLSGASVDTKRKWAETVFEQLRVEGLLGSEGLVAMWVVRIGCVL</sequence>
<accession>A0ABD5UJL3</accession>
<reference evidence="2 3" key="1">
    <citation type="journal article" date="2019" name="Int. J. Syst. Evol. Microbiol.">
        <title>The Global Catalogue of Microorganisms (GCM) 10K type strain sequencing project: providing services to taxonomists for standard genome sequencing and annotation.</title>
        <authorList>
            <consortium name="The Broad Institute Genomics Platform"/>
            <consortium name="The Broad Institute Genome Sequencing Center for Infectious Disease"/>
            <person name="Wu L."/>
            <person name="Ma J."/>
        </authorList>
    </citation>
    <scope>NUCLEOTIDE SEQUENCE [LARGE SCALE GENOMIC DNA]</scope>
    <source>
        <strain evidence="2 3">Y73</strain>
    </source>
</reference>
<dbReference type="InterPro" id="IPR049251">
    <property type="entry name" value="DUF6884"/>
</dbReference>
<dbReference type="Proteomes" id="UP001596333">
    <property type="component" value="Unassembled WGS sequence"/>
</dbReference>
<proteinExistence type="predicted"/>
<evidence type="ECO:0000259" key="1">
    <source>
        <dbReference type="Pfam" id="PF21818"/>
    </source>
</evidence>
<comment type="caution">
    <text evidence="2">The sequence shown here is derived from an EMBL/GenBank/DDBJ whole genome shotgun (WGS) entry which is preliminary data.</text>
</comment>
<keyword evidence="3" id="KW-1185">Reference proteome</keyword>
<gene>
    <name evidence="2" type="ORF">ACFQEY_05285</name>
</gene>
<feature type="domain" description="DUF6884" evidence="1">
    <location>
        <begin position="2"/>
        <end position="43"/>
    </location>
</feature>
<name>A0ABD5UJL3_9EURY</name>
<dbReference type="Pfam" id="PF21818">
    <property type="entry name" value="DUF6884"/>
    <property type="match status" value="1"/>
</dbReference>
<dbReference type="EMBL" id="JBHSXI010000004">
    <property type="protein sequence ID" value="MFC6888456.1"/>
    <property type="molecule type" value="Genomic_DNA"/>
</dbReference>
<dbReference type="AlphaFoldDB" id="A0ABD5UJL3"/>
<dbReference type="RefSeq" id="WP_379765573.1">
    <property type="nucleotide sequence ID" value="NZ_JBHSXI010000004.1"/>
</dbReference>
<organism evidence="2 3">
    <name type="scientific">Halorubrum trueperi</name>
    <dbReference type="NCBI Taxonomy" id="2004704"/>
    <lineage>
        <taxon>Archaea</taxon>
        <taxon>Methanobacteriati</taxon>
        <taxon>Methanobacteriota</taxon>
        <taxon>Stenosarchaea group</taxon>
        <taxon>Halobacteria</taxon>
        <taxon>Halobacteriales</taxon>
        <taxon>Haloferacaceae</taxon>
        <taxon>Halorubrum</taxon>
    </lineage>
</organism>